<proteinExistence type="predicted"/>
<comment type="caution">
    <text evidence="1">The sequence shown here is derived from an EMBL/GenBank/DDBJ whole genome shotgun (WGS) entry which is preliminary data.</text>
</comment>
<dbReference type="EMBL" id="ARXR01000010">
    <property type="protein sequence ID" value="MBF5053034.1"/>
    <property type="molecule type" value="Genomic_DNA"/>
</dbReference>
<dbReference type="Gene3D" id="2.40.30.160">
    <property type="match status" value="1"/>
</dbReference>
<sequence>MSTWQAILGDQQPSAGGVRQPALALCDHLAVIRVTGDEAGDYLQGQITADLKHIDEGAQRLAMHLSLKGRGLVSARVAAMPGGYLLVVPQARVDDTLRCFEKYKLRAKADFQPDPELAVAQLSGGVDGTLAEAGLPVPGAGQSAHRDGITVLRYAHADVTLLVAAPGLLGAHWQALSAERALVDGNGARFQDILAGEAQVFSGGEDLFLPQVLNYDVLGGVSFKKGCYTGQEVVARMHFKGKLKQRMRAFQYQGPPLRAGESLRNADGKAVGEVVDSAPGVPSPVALAALRVTHEGELYHGDQPLHAEPLELPYPLPQPKA</sequence>
<dbReference type="RefSeq" id="WP_194855872.1">
    <property type="nucleotide sequence ID" value="NZ_ARXR01000010.1"/>
</dbReference>
<accession>A0ABS0AGJ6</accession>
<dbReference type="Proteomes" id="UP000644441">
    <property type="component" value="Unassembled WGS sequence"/>
</dbReference>
<dbReference type="PANTHER" id="PTHR22602:SF0">
    <property type="entry name" value="TRANSFERASE CAF17, MITOCHONDRIAL-RELATED"/>
    <property type="match status" value="1"/>
</dbReference>
<reference evidence="1 2" key="1">
    <citation type="submission" date="2012-09" db="EMBL/GenBank/DDBJ databases">
        <title>Genome Sequence of alkane-degrading Bacterium Alcanivorax venustensis ISO4.</title>
        <authorList>
            <person name="Lai Q."/>
            <person name="Shao Z."/>
        </authorList>
    </citation>
    <scope>NUCLEOTIDE SEQUENCE [LARGE SCALE GENOMIC DNA]</scope>
    <source>
        <strain evidence="1 2">ISO4</strain>
    </source>
</reference>
<keyword evidence="2" id="KW-1185">Reference proteome</keyword>
<evidence type="ECO:0000313" key="2">
    <source>
        <dbReference type="Proteomes" id="UP000644441"/>
    </source>
</evidence>
<protein>
    <recommendedName>
        <fullName evidence="3">Folate-binding protein</fullName>
    </recommendedName>
</protein>
<gene>
    <name evidence="1" type="ORF">ISO4_01636</name>
</gene>
<organism evidence="1 2">
    <name type="scientific">Alloalcanivorax venustensis ISO4</name>
    <dbReference type="NCBI Taxonomy" id="1177184"/>
    <lineage>
        <taxon>Bacteria</taxon>
        <taxon>Pseudomonadati</taxon>
        <taxon>Pseudomonadota</taxon>
        <taxon>Gammaproteobacteria</taxon>
        <taxon>Oceanospirillales</taxon>
        <taxon>Alcanivoracaceae</taxon>
        <taxon>Alloalcanivorax</taxon>
    </lineage>
</organism>
<dbReference type="Gene3D" id="3.30.70.1400">
    <property type="entry name" value="Aminomethyltransferase beta-barrel domains"/>
    <property type="match status" value="1"/>
</dbReference>
<dbReference type="Gene3D" id="3.30.70.1630">
    <property type="match status" value="1"/>
</dbReference>
<dbReference type="NCBIfam" id="TIGR03317">
    <property type="entry name" value="ygfZ_signature"/>
    <property type="match status" value="1"/>
</dbReference>
<dbReference type="SUPFAM" id="SSF103025">
    <property type="entry name" value="Folate-binding domain"/>
    <property type="match status" value="1"/>
</dbReference>
<evidence type="ECO:0008006" key="3">
    <source>
        <dbReference type="Google" id="ProtNLM"/>
    </source>
</evidence>
<evidence type="ECO:0000313" key="1">
    <source>
        <dbReference type="EMBL" id="MBF5053034.1"/>
    </source>
</evidence>
<dbReference type="InterPro" id="IPR017703">
    <property type="entry name" value="YgfZ/GCV_T_CS"/>
</dbReference>
<dbReference type="PANTHER" id="PTHR22602">
    <property type="entry name" value="TRANSFERASE CAF17, MITOCHONDRIAL-RELATED"/>
    <property type="match status" value="1"/>
</dbReference>
<name>A0ABS0AGJ6_9GAMM</name>
<dbReference type="InterPro" id="IPR045179">
    <property type="entry name" value="YgfZ/GcvT"/>
</dbReference>